<keyword evidence="3" id="KW-1185">Reference proteome</keyword>
<dbReference type="OrthoDB" id="4450707at2759"/>
<dbReference type="GeneID" id="37060865"/>
<evidence type="ECO:0000313" key="3">
    <source>
        <dbReference type="Proteomes" id="UP000247233"/>
    </source>
</evidence>
<accession>A0A317X3E7</accession>
<gene>
    <name evidence="2" type="ORF">BO70DRAFT_20571</name>
</gene>
<feature type="compositionally biased region" description="Acidic residues" evidence="1">
    <location>
        <begin position="220"/>
        <end position="230"/>
    </location>
</feature>
<feature type="region of interest" description="Disordered" evidence="1">
    <location>
        <begin position="159"/>
        <end position="254"/>
    </location>
</feature>
<dbReference type="VEuPathDB" id="FungiDB:BO70DRAFT_20571"/>
<name>A0A317X3E7_9EURO</name>
<organism evidence="2 3">
    <name type="scientific">Aspergillus heteromorphus CBS 117.55</name>
    <dbReference type="NCBI Taxonomy" id="1448321"/>
    <lineage>
        <taxon>Eukaryota</taxon>
        <taxon>Fungi</taxon>
        <taxon>Dikarya</taxon>
        <taxon>Ascomycota</taxon>
        <taxon>Pezizomycotina</taxon>
        <taxon>Eurotiomycetes</taxon>
        <taxon>Eurotiomycetidae</taxon>
        <taxon>Eurotiales</taxon>
        <taxon>Aspergillaceae</taxon>
        <taxon>Aspergillus</taxon>
        <taxon>Aspergillus subgen. Circumdati</taxon>
    </lineage>
</organism>
<sequence>MTPQRNGNPTPDQDVAVQVEPVPVFGPRRQLPTYLLATLEKWHREHGNDLPACKCGGRAPILISKVFDRQGRELELARYTVVKPRKYDVLVLHEAVGTVRFVLCDPPQRTEEGTFLRPWSGSQHGDELQHCAVRVFGSSIDDIVYSDLAWDYLKKRMAGETAQSRSVSRNNTPPEEIGRRRMALVRQCKRTRGRGGAVTLRTRQETSSRRVPPPTQAESSLEEESSDDEEKSVAAPPPAKKPKAKEMSASSEETKPVQVVFRVAPLTLGKPCRNIPLEACRSRQELFKKAQDFYRARDKNAQIEFLDCQIESPQREAYCLVEDSDAEFLMMVEQAQSLKGKERVVVNVVPGMQM</sequence>
<dbReference type="AlphaFoldDB" id="A0A317X3E7"/>
<comment type="caution">
    <text evidence="2">The sequence shown here is derived from an EMBL/GenBank/DDBJ whole genome shotgun (WGS) entry which is preliminary data.</text>
</comment>
<evidence type="ECO:0000313" key="2">
    <source>
        <dbReference type="EMBL" id="PWY92865.1"/>
    </source>
</evidence>
<reference evidence="2 3" key="1">
    <citation type="submission" date="2016-12" db="EMBL/GenBank/DDBJ databases">
        <title>The genomes of Aspergillus section Nigri reveals drivers in fungal speciation.</title>
        <authorList>
            <consortium name="DOE Joint Genome Institute"/>
            <person name="Vesth T.C."/>
            <person name="Nybo J."/>
            <person name="Theobald S."/>
            <person name="Brandl J."/>
            <person name="Frisvad J.C."/>
            <person name="Nielsen K.F."/>
            <person name="Lyhne E.K."/>
            <person name="Kogle M.E."/>
            <person name="Kuo A."/>
            <person name="Riley R."/>
            <person name="Clum A."/>
            <person name="Nolan M."/>
            <person name="Lipzen A."/>
            <person name="Salamov A."/>
            <person name="Henrissat B."/>
            <person name="Wiebenga A."/>
            <person name="De Vries R.P."/>
            <person name="Grigoriev I.V."/>
            <person name="Mortensen U.H."/>
            <person name="Andersen M.R."/>
            <person name="Baker S.E."/>
        </authorList>
    </citation>
    <scope>NUCLEOTIDE SEQUENCE [LARGE SCALE GENOMIC DNA]</scope>
    <source>
        <strain evidence="2 3">CBS 117.55</strain>
    </source>
</reference>
<evidence type="ECO:0000256" key="1">
    <source>
        <dbReference type="SAM" id="MobiDB-lite"/>
    </source>
</evidence>
<feature type="compositionally biased region" description="Polar residues" evidence="1">
    <location>
        <begin position="161"/>
        <end position="173"/>
    </location>
</feature>
<proteinExistence type="predicted"/>
<feature type="compositionally biased region" description="Basic residues" evidence="1">
    <location>
        <begin position="180"/>
        <end position="193"/>
    </location>
</feature>
<dbReference type="Proteomes" id="UP000247233">
    <property type="component" value="Unassembled WGS sequence"/>
</dbReference>
<dbReference type="EMBL" id="MSFL01000001">
    <property type="protein sequence ID" value="PWY92865.1"/>
    <property type="molecule type" value="Genomic_DNA"/>
</dbReference>
<protein>
    <submittedName>
        <fullName evidence="2">Uncharacterized protein</fullName>
    </submittedName>
</protein>
<dbReference type="RefSeq" id="XP_025404604.1">
    <property type="nucleotide sequence ID" value="XM_025538628.1"/>
</dbReference>